<name>A0A0J1CL15_9BURK</name>
<evidence type="ECO:0000313" key="2">
    <source>
        <dbReference type="Proteomes" id="UP000035963"/>
    </source>
</evidence>
<keyword evidence="2" id="KW-1185">Reference proteome</keyword>
<dbReference type="RefSeq" id="WP_047897398.1">
    <property type="nucleotide sequence ID" value="NZ_AEJF01000230.1"/>
</dbReference>
<accession>A0A0J1CL15</accession>
<reference evidence="1 2" key="1">
    <citation type="journal article" date="2015" name="Genome Announc.">
        <title>Draft Genome Sequence of Burkholderia sp. Strain PML1(12), an Ectomycorrhizosphere-Inhabiting Bacterium with Effective Mineral-Weathering Ability.</title>
        <authorList>
            <person name="Uroz S."/>
            <person name="Oger P."/>
        </authorList>
    </citation>
    <scope>NUCLEOTIDE SEQUENCE [LARGE SCALE GENOMIC DNA]</scope>
    <source>
        <strain evidence="2">PML1(12)</strain>
    </source>
</reference>
<dbReference type="OrthoDB" id="425753at2"/>
<dbReference type="AlphaFoldDB" id="A0A0J1CL15"/>
<dbReference type="InterPro" id="IPR002636">
    <property type="entry name" value="DUF29"/>
</dbReference>
<dbReference type="Pfam" id="PF01724">
    <property type="entry name" value="DUF29"/>
    <property type="match status" value="1"/>
</dbReference>
<dbReference type="PATRIC" id="fig|908627.4.peg.8543"/>
<dbReference type="Gene3D" id="1.20.1220.20">
    <property type="entry name" value="Uncharcterised protein PF01724"/>
    <property type="match status" value="1"/>
</dbReference>
<evidence type="ECO:0008006" key="3">
    <source>
        <dbReference type="Google" id="ProtNLM"/>
    </source>
</evidence>
<protein>
    <recommendedName>
        <fullName evidence="3">DUF29 domain-containing protein</fullName>
    </recommendedName>
</protein>
<dbReference type="EMBL" id="AEJF01000230">
    <property type="protein sequence ID" value="KLU21086.1"/>
    <property type="molecule type" value="Genomic_DNA"/>
</dbReference>
<proteinExistence type="predicted"/>
<comment type="caution">
    <text evidence="1">The sequence shown here is derived from an EMBL/GenBank/DDBJ whole genome shotgun (WGS) entry which is preliminary data.</text>
</comment>
<sequence>MAATHDALYERDFYGWANEQAALLREGRLADADLGHIAEEIESMGRSEKRELVNRLTVLLTHLLKWQFQSAFRGRSWQLTVIEQRRKVAAHLDDNPSLASVLPAAFATAYGYAQIEAERETGLPESTFSDVCPYTIEQTLDERFWPGA</sequence>
<gene>
    <name evidence="1" type="ORF">EOS_38130</name>
</gene>
<dbReference type="PANTHER" id="PTHR34235">
    <property type="entry name" value="SLR1203 PROTEIN-RELATED"/>
    <property type="match status" value="1"/>
</dbReference>
<dbReference type="Proteomes" id="UP000035963">
    <property type="component" value="Unassembled WGS sequence"/>
</dbReference>
<evidence type="ECO:0000313" key="1">
    <source>
        <dbReference type="EMBL" id="KLU21086.1"/>
    </source>
</evidence>
<organism evidence="1 2">
    <name type="scientific">Caballeronia mineralivorans PML1(12)</name>
    <dbReference type="NCBI Taxonomy" id="908627"/>
    <lineage>
        <taxon>Bacteria</taxon>
        <taxon>Pseudomonadati</taxon>
        <taxon>Pseudomonadota</taxon>
        <taxon>Betaproteobacteria</taxon>
        <taxon>Burkholderiales</taxon>
        <taxon>Burkholderiaceae</taxon>
        <taxon>Caballeronia</taxon>
    </lineage>
</organism>